<dbReference type="InterPro" id="IPR013149">
    <property type="entry name" value="ADH-like_C"/>
</dbReference>
<dbReference type="PANTHER" id="PTHR43880">
    <property type="entry name" value="ALCOHOL DEHYDROGENASE"/>
    <property type="match status" value="1"/>
</dbReference>
<proteinExistence type="inferred from homology"/>
<evidence type="ECO:0000256" key="2">
    <source>
        <dbReference type="ARBA" id="ARBA00022833"/>
    </source>
</evidence>
<keyword evidence="1 5" id="KW-0479">Metal-binding</keyword>
<comment type="cofactor">
    <cofactor evidence="5">
        <name>Zn(2+)</name>
        <dbReference type="ChEBI" id="CHEBI:29105"/>
    </cofactor>
</comment>
<reference evidence="7 8" key="1">
    <citation type="journal article" date="2024" name="Int. J. Mol. Sci.">
        <title>Exploration of Alicyclobacillus spp. Genome in Search of Antibiotic Resistance.</title>
        <authorList>
            <person name="Bucka-Kolendo J."/>
            <person name="Kiousi D.E."/>
            <person name="Dekowska A."/>
            <person name="Mikolajczuk-Szczyrba A."/>
            <person name="Karadedos D.M."/>
            <person name="Michael P."/>
            <person name="Galanis A."/>
            <person name="Sokolowska B."/>
        </authorList>
    </citation>
    <scope>NUCLEOTIDE SEQUENCE [LARGE SCALE GENOMIC DNA]</scope>
    <source>
        <strain evidence="7 8">KKP 3000</strain>
    </source>
</reference>
<keyword evidence="4" id="KW-0520">NAD</keyword>
<dbReference type="Gene3D" id="3.90.180.10">
    <property type="entry name" value="Medium-chain alcohol dehydrogenases, catalytic domain"/>
    <property type="match status" value="1"/>
</dbReference>
<dbReference type="Gene3D" id="3.40.50.720">
    <property type="entry name" value="NAD(P)-binding Rossmann-like Domain"/>
    <property type="match status" value="1"/>
</dbReference>
<evidence type="ECO:0000256" key="5">
    <source>
        <dbReference type="RuleBase" id="RU361277"/>
    </source>
</evidence>
<evidence type="ECO:0000259" key="6">
    <source>
        <dbReference type="SMART" id="SM00829"/>
    </source>
</evidence>
<dbReference type="PROSITE" id="PS00059">
    <property type="entry name" value="ADH_ZINC"/>
    <property type="match status" value="1"/>
</dbReference>
<dbReference type="InterPro" id="IPR036291">
    <property type="entry name" value="NAD(P)-bd_dom_sf"/>
</dbReference>
<dbReference type="InterPro" id="IPR002328">
    <property type="entry name" value="ADH_Zn_CS"/>
</dbReference>
<evidence type="ECO:0000313" key="7">
    <source>
        <dbReference type="EMBL" id="MFB5189274.1"/>
    </source>
</evidence>
<dbReference type="InterPro" id="IPR013154">
    <property type="entry name" value="ADH-like_N"/>
</dbReference>
<keyword evidence="3" id="KW-0560">Oxidoreductase</keyword>
<keyword evidence="8" id="KW-1185">Reference proteome</keyword>
<comment type="similarity">
    <text evidence="5">Belongs to the zinc-containing alcohol dehydrogenase family.</text>
</comment>
<gene>
    <name evidence="7" type="ORF">KKP3000_002275</name>
</gene>
<dbReference type="SMART" id="SM00829">
    <property type="entry name" value="PKS_ER"/>
    <property type="match status" value="1"/>
</dbReference>
<dbReference type="SUPFAM" id="SSF50129">
    <property type="entry name" value="GroES-like"/>
    <property type="match status" value="1"/>
</dbReference>
<protein>
    <submittedName>
        <fullName evidence="7">NAD(P)-dependent alcohol dehydrogenase</fullName>
    </submittedName>
</protein>
<accession>A0ABV5AAI5</accession>
<feature type="domain" description="Enoyl reductase (ER)" evidence="6">
    <location>
        <begin position="13"/>
        <end position="360"/>
    </location>
</feature>
<dbReference type="InterPro" id="IPR011032">
    <property type="entry name" value="GroES-like_sf"/>
</dbReference>
<comment type="caution">
    <text evidence="7">The sequence shown here is derived from an EMBL/GenBank/DDBJ whole genome shotgun (WGS) entry which is preliminary data.</text>
</comment>
<dbReference type="Pfam" id="PF00107">
    <property type="entry name" value="ADH_zinc_N"/>
    <property type="match status" value="1"/>
</dbReference>
<dbReference type="Proteomes" id="UP001579974">
    <property type="component" value="Unassembled WGS sequence"/>
</dbReference>
<keyword evidence="2 5" id="KW-0862">Zinc</keyword>
<evidence type="ECO:0000313" key="8">
    <source>
        <dbReference type="Proteomes" id="UP001579974"/>
    </source>
</evidence>
<dbReference type="SUPFAM" id="SSF51735">
    <property type="entry name" value="NAD(P)-binding Rossmann-fold domains"/>
    <property type="match status" value="1"/>
</dbReference>
<sequence>MKASAAVVLEKSGDIRFTEVEVKEPHLNEVLVRIVSTGICHTDLGVCDQHIHTPIPIALGHEGSGIVERVGPGVTSFKPGDHVVMSFSYCGECENCLRGKPNACDRFFDLNFGGVMLDGTTRLSIGEQAVGTLFGQSSLATYATVHVNNLVRVDKELDLQLLGPLACGIQTGAGTVFNTLKPGFGESIAIFGCGGVGLSAVMAAKLTSCHRIIAVDINEERLNLAFELGATDVINALHVNPSEEITRITNGGAHYAIESSGVASLVAEGVRSLRVRGTLAVVGVSGEVTLHIHDDLIPPNRTVIGVTQGNSIPKLFIPQLIQYYKENRFPFDRLIRVYPHTQLNEAITDMKTGKTIKPVISFV</sequence>
<evidence type="ECO:0000256" key="1">
    <source>
        <dbReference type="ARBA" id="ARBA00022723"/>
    </source>
</evidence>
<dbReference type="PANTHER" id="PTHR43880:SF12">
    <property type="entry name" value="ALCOHOL DEHYDROGENASE CLASS-3"/>
    <property type="match status" value="1"/>
</dbReference>
<name>A0ABV5AAI5_9BACL</name>
<evidence type="ECO:0000256" key="3">
    <source>
        <dbReference type="ARBA" id="ARBA00023002"/>
    </source>
</evidence>
<evidence type="ECO:0000256" key="4">
    <source>
        <dbReference type="ARBA" id="ARBA00023027"/>
    </source>
</evidence>
<dbReference type="Pfam" id="PF08240">
    <property type="entry name" value="ADH_N"/>
    <property type="match status" value="1"/>
</dbReference>
<dbReference type="InterPro" id="IPR020843">
    <property type="entry name" value="ER"/>
</dbReference>
<dbReference type="RefSeq" id="WP_275472582.1">
    <property type="nucleotide sequence ID" value="NZ_CP162940.1"/>
</dbReference>
<dbReference type="CDD" id="cd08278">
    <property type="entry name" value="benzyl_alcohol_DH"/>
    <property type="match status" value="1"/>
</dbReference>
<dbReference type="EMBL" id="JBDXSU010000002">
    <property type="protein sequence ID" value="MFB5189274.1"/>
    <property type="molecule type" value="Genomic_DNA"/>
</dbReference>
<organism evidence="7 8">
    <name type="scientific">Alicyclobacillus fastidiosus</name>
    <dbReference type="NCBI Taxonomy" id="392011"/>
    <lineage>
        <taxon>Bacteria</taxon>
        <taxon>Bacillati</taxon>
        <taxon>Bacillota</taxon>
        <taxon>Bacilli</taxon>
        <taxon>Bacillales</taxon>
        <taxon>Alicyclobacillaceae</taxon>
        <taxon>Alicyclobacillus</taxon>
    </lineage>
</organism>